<dbReference type="PANTHER" id="PTHR24421">
    <property type="entry name" value="NITRATE/NITRITE SENSOR PROTEIN NARX-RELATED"/>
    <property type="match status" value="1"/>
</dbReference>
<dbReference type="GeneID" id="96282387"/>
<evidence type="ECO:0000256" key="5">
    <source>
        <dbReference type="ARBA" id="ARBA00022741"/>
    </source>
</evidence>
<dbReference type="Proteomes" id="UP000431826">
    <property type="component" value="Unassembled WGS sequence"/>
</dbReference>
<feature type="transmembrane region" description="Helical" evidence="10">
    <location>
        <begin position="118"/>
        <end position="139"/>
    </location>
</feature>
<dbReference type="SUPFAM" id="SSF55874">
    <property type="entry name" value="ATPase domain of HSP90 chaperone/DNA topoisomerase II/histidine kinase"/>
    <property type="match status" value="1"/>
</dbReference>
<keyword evidence="4" id="KW-0808">Transferase</keyword>
<dbReference type="GO" id="GO:0000155">
    <property type="term" value="F:phosphorelay sensor kinase activity"/>
    <property type="evidence" value="ECO:0007669"/>
    <property type="project" value="InterPro"/>
</dbReference>
<dbReference type="RefSeq" id="WP_159742820.1">
    <property type="nucleotide sequence ID" value="NZ_BLIR01000001.1"/>
</dbReference>
<dbReference type="Gene3D" id="1.20.5.1930">
    <property type="match status" value="1"/>
</dbReference>
<feature type="compositionally biased region" description="Acidic residues" evidence="9">
    <location>
        <begin position="416"/>
        <end position="430"/>
    </location>
</feature>
<proteinExistence type="predicted"/>
<evidence type="ECO:0000256" key="1">
    <source>
        <dbReference type="ARBA" id="ARBA00000085"/>
    </source>
</evidence>
<keyword evidence="10" id="KW-0812">Transmembrane</keyword>
<keyword evidence="5" id="KW-0547">Nucleotide-binding</keyword>
<dbReference type="InterPro" id="IPR003594">
    <property type="entry name" value="HATPase_dom"/>
</dbReference>
<dbReference type="EC" id="2.7.13.3" evidence="2"/>
<dbReference type="AlphaFoldDB" id="A0A640UKH3"/>
<keyword evidence="7" id="KW-0067">ATP-binding</keyword>
<evidence type="ECO:0000256" key="6">
    <source>
        <dbReference type="ARBA" id="ARBA00022777"/>
    </source>
</evidence>
<keyword evidence="10" id="KW-0472">Membrane</keyword>
<sequence length="613" mass="63289">MPSSAPPESDPPVSRSLFAGPGEHGRWLWWRAAGEAVLAAVLVLVAHTGLSTVEARLVGAAEALAILGAALVLVRRRFPVACAVGLAALTGAAPSAALLTAVAAYTATRQMRTPRQRVGVILGAAALTMLTCAVFAPTLEVGGNLFGLALGAVLALTTVVVPGLVGTAAGQQGRLLRALRERAAAAEQARRLADSESRMRERSRIAAEMHDLVGHRLSLVSLHAGGLEMALGKQAPELRDEAAVVRRATRDAMQELREALGVLGPLESDTGTGALTDATGTRADIEALVEESRRGGIPVELCWEGADLDARPARVRRAVHRVARESLTNVHRYAAGAHVTVTVRHTGERVQVRVRNGVPPTRPAASTGLGSGRGLAGLRERVALLGGALEAGRTPGGGFAVVAAIPADPGPAAETVDAETAEAETADAEAADAGTADAASDSSGRPGMAAAEPGGVGKPRSADEPGSIDEPGGVDEPVSRAAILQRRAAGAVIGLLGLIGVAVMLVFGVLLVAHSRYELAYERPAPPRVGMTKEQLKGAVPADDGIVRAAALGHEPPRPPSATECRYPYADNPPEGGRLPIVRYCFRSDTLIAIDRFTVPMVTEPHGGSRTHD</sequence>
<name>A0A640UKH3_9ACTN</name>
<dbReference type="CDD" id="cd16917">
    <property type="entry name" value="HATPase_UhpB-NarQ-NarX-like"/>
    <property type="match status" value="1"/>
</dbReference>
<feature type="transmembrane region" description="Helical" evidence="10">
    <location>
        <begin position="488"/>
        <end position="513"/>
    </location>
</feature>
<dbReference type="GO" id="GO:0016020">
    <property type="term" value="C:membrane"/>
    <property type="evidence" value="ECO:0007669"/>
    <property type="project" value="InterPro"/>
</dbReference>
<dbReference type="InterPro" id="IPR011712">
    <property type="entry name" value="Sig_transdc_His_kin_sub3_dim/P"/>
</dbReference>
<feature type="transmembrane region" description="Helical" evidence="10">
    <location>
        <begin position="27"/>
        <end position="45"/>
    </location>
</feature>
<reference evidence="13 14" key="1">
    <citation type="submission" date="2019-12" db="EMBL/GenBank/DDBJ databases">
        <title>Whole genome shotgun sequence of Streptomyces tubercidicus NBRC 13090.</title>
        <authorList>
            <person name="Ichikawa N."/>
            <person name="Kimura A."/>
            <person name="Kitahashi Y."/>
            <person name="Komaki H."/>
            <person name="Tamura T."/>
        </authorList>
    </citation>
    <scope>NUCLEOTIDE SEQUENCE [LARGE SCALE GENOMIC DNA]</scope>
    <source>
        <strain evidence="13 14">NBRC 13090</strain>
    </source>
</reference>
<dbReference type="PANTHER" id="PTHR24421:SF10">
    <property type="entry name" value="NITRATE_NITRITE SENSOR PROTEIN NARQ"/>
    <property type="match status" value="1"/>
</dbReference>
<evidence type="ECO:0000313" key="14">
    <source>
        <dbReference type="Proteomes" id="UP000431826"/>
    </source>
</evidence>
<dbReference type="GO" id="GO:0005524">
    <property type="term" value="F:ATP binding"/>
    <property type="evidence" value="ECO:0007669"/>
    <property type="project" value="UniProtKB-KW"/>
</dbReference>
<evidence type="ECO:0000256" key="7">
    <source>
        <dbReference type="ARBA" id="ARBA00022840"/>
    </source>
</evidence>
<gene>
    <name evidence="13" type="ORF">Stube_12160</name>
</gene>
<accession>A0A640UKH3</accession>
<dbReference type="Pfam" id="PF02518">
    <property type="entry name" value="HATPase_c"/>
    <property type="match status" value="1"/>
</dbReference>
<dbReference type="EMBL" id="BLIR01000001">
    <property type="protein sequence ID" value="GFE36543.1"/>
    <property type="molecule type" value="Genomic_DNA"/>
</dbReference>
<keyword evidence="14" id="KW-1185">Reference proteome</keyword>
<feature type="domain" description="Signal transduction histidine kinase subgroup 3 dimerisation and phosphoacceptor" evidence="12">
    <location>
        <begin position="201"/>
        <end position="265"/>
    </location>
</feature>
<feature type="domain" description="Histidine kinase/HSP90-like ATPase" evidence="11">
    <location>
        <begin position="316"/>
        <end position="407"/>
    </location>
</feature>
<feature type="transmembrane region" description="Helical" evidence="10">
    <location>
        <begin position="57"/>
        <end position="74"/>
    </location>
</feature>
<evidence type="ECO:0000256" key="4">
    <source>
        <dbReference type="ARBA" id="ARBA00022679"/>
    </source>
</evidence>
<comment type="catalytic activity">
    <reaction evidence="1">
        <text>ATP + protein L-histidine = ADP + protein N-phospho-L-histidine.</text>
        <dbReference type="EC" id="2.7.13.3"/>
    </reaction>
</comment>
<dbReference type="InterPro" id="IPR036890">
    <property type="entry name" value="HATPase_C_sf"/>
</dbReference>
<dbReference type="OrthoDB" id="227596at2"/>
<keyword evidence="8" id="KW-0902">Two-component regulatory system</keyword>
<comment type="caution">
    <text evidence="13">The sequence shown here is derived from an EMBL/GenBank/DDBJ whole genome shotgun (WGS) entry which is preliminary data.</text>
</comment>
<dbReference type="GO" id="GO:0046983">
    <property type="term" value="F:protein dimerization activity"/>
    <property type="evidence" value="ECO:0007669"/>
    <property type="project" value="InterPro"/>
</dbReference>
<keyword evidence="6" id="KW-0418">Kinase</keyword>
<organism evidence="13 14">
    <name type="scientific">Streptomyces tubercidicus</name>
    <dbReference type="NCBI Taxonomy" id="47759"/>
    <lineage>
        <taxon>Bacteria</taxon>
        <taxon>Bacillati</taxon>
        <taxon>Actinomycetota</taxon>
        <taxon>Actinomycetes</taxon>
        <taxon>Kitasatosporales</taxon>
        <taxon>Streptomycetaceae</taxon>
        <taxon>Streptomyces</taxon>
    </lineage>
</organism>
<evidence type="ECO:0000256" key="8">
    <source>
        <dbReference type="ARBA" id="ARBA00023012"/>
    </source>
</evidence>
<feature type="transmembrane region" description="Helical" evidence="10">
    <location>
        <begin position="145"/>
        <end position="170"/>
    </location>
</feature>
<evidence type="ECO:0000256" key="9">
    <source>
        <dbReference type="SAM" id="MobiDB-lite"/>
    </source>
</evidence>
<evidence type="ECO:0000256" key="10">
    <source>
        <dbReference type="SAM" id="Phobius"/>
    </source>
</evidence>
<evidence type="ECO:0000256" key="2">
    <source>
        <dbReference type="ARBA" id="ARBA00012438"/>
    </source>
</evidence>
<evidence type="ECO:0000256" key="3">
    <source>
        <dbReference type="ARBA" id="ARBA00022553"/>
    </source>
</evidence>
<feature type="region of interest" description="Disordered" evidence="9">
    <location>
        <begin position="411"/>
        <end position="474"/>
    </location>
</feature>
<dbReference type="Gene3D" id="3.30.565.10">
    <property type="entry name" value="Histidine kinase-like ATPase, C-terminal domain"/>
    <property type="match status" value="1"/>
</dbReference>
<dbReference type="Pfam" id="PF07730">
    <property type="entry name" value="HisKA_3"/>
    <property type="match status" value="1"/>
</dbReference>
<evidence type="ECO:0000313" key="13">
    <source>
        <dbReference type="EMBL" id="GFE36543.1"/>
    </source>
</evidence>
<feature type="transmembrane region" description="Helical" evidence="10">
    <location>
        <begin position="86"/>
        <end position="106"/>
    </location>
</feature>
<evidence type="ECO:0000259" key="12">
    <source>
        <dbReference type="Pfam" id="PF07730"/>
    </source>
</evidence>
<protein>
    <recommendedName>
        <fullName evidence="2">histidine kinase</fullName>
        <ecNumber evidence="2">2.7.13.3</ecNumber>
    </recommendedName>
</protein>
<keyword evidence="10" id="KW-1133">Transmembrane helix</keyword>
<evidence type="ECO:0000259" key="11">
    <source>
        <dbReference type="Pfam" id="PF02518"/>
    </source>
</evidence>
<keyword evidence="3" id="KW-0597">Phosphoprotein</keyword>
<dbReference type="InterPro" id="IPR050482">
    <property type="entry name" value="Sensor_HK_TwoCompSys"/>
</dbReference>